<reference evidence="1" key="1">
    <citation type="submission" date="2006-04" db="EMBL/GenBank/DDBJ databases">
        <title>Cloning of G6PDH promoter from from Freezing-tolerant Populus suaveolens.</title>
        <authorList>
            <person name="Zhang Z.Y."/>
            <person name="Lin Y.Z."/>
            <person name="Lin S.Z."/>
            <person name="Zhu B.Q."/>
            <person name="Zhang Q."/>
        </authorList>
    </citation>
    <scope>NUCLEOTIDE SEQUENCE</scope>
</reference>
<organism evidence="1">
    <name type="scientific">Populus suaveolens</name>
    <name type="common">Mongolian poplar</name>
    <dbReference type="NCBI Taxonomy" id="245546"/>
    <lineage>
        <taxon>Eukaryota</taxon>
        <taxon>Viridiplantae</taxon>
        <taxon>Streptophyta</taxon>
        <taxon>Embryophyta</taxon>
        <taxon>Tracheophyta</taxon>
        <taxon>Spermatophyta</taxon>
        <taxon>Magnoliopsida</taxon>
        <taxon>eudicotyledons</taxon>
        <taxon>Gunneridae</taxon>
        <taxon>Pentapetalae</taxon>
        <taxon>rosids</taxon>
        <taxon>fabids</taxon>
        <taxon>Malpighiales</taxon>
        <taxon>Salicaceae</taxon>
        <taxon>Saliceae</taxon>
        <taxon>Populus</taxon>
    </lineage>
</organism>
<proteinExistence type="predicted"/>
<accession>Q1HIU2</accession>
<dbReference type="EMBL" id="DQ481237">
    <property type="protein sequence ID" value="ABF48721.1"/>
    <property type="molecule type" value="Genomic_DNA"/>
</dbReference>
<dbReference type="AlphaFoldDB" id="Q1HIU2"/>
<sequence>MPTSLLILKEQQRNGKEAICQILLNSRGSQLVCDQGAIGGEEEVTGG</sequence>
<protein>
    <submittedName>
        <fullName evidence="1">Uncharacterized protein</fullName>
    </submittedName>
</protein>
<name>Q1HIU2_9ROSI</name>
<evidence type="ECO:0000313" key="1">
    <source>
        <dbReference type="EMBL" id="ABF48721.1"/>
    </source>
</evidence>